<dbReference type="InterPro" id="IPR010035">
    <property type="entry name" value="Thi_S"/>
</dbReference>
<protein>
    <submittedName>
        <fullName evidence="1">Sulfur carrier protein ThiS</fullName>
    </submittedName>
</protein>
<dbReference type="CDD" id="cd00565">
    <property type="entry name" value="Ubl_ThiS"/>
    <property type="match status" value="1"/>
</dbReference>
<dbReference type="PANTHER" id="PTHR34472:SF1">
    <property type="entry name" value="SULFUR CARRIER PROTEIN THIS"/>
    <property type="match status" value="1"/>
</dbReference>
<dbReference type="OrthoDB" id="1525151at2"/>
<accession>A0A4R0NFF7</accession>
<dbReference type="EMBL" id="SJSL01000009">
    <property type="protein sequence ID" value="TCC97374.1"/>
    <property type="molecule type" value="Genomic_DNA"/>
</dbReference>
<reference evidence="1 2" key="1">
    <citation type="submission" date="2019-02" db="EMBL/GenBank/DDBJ databases">
        <title>Pedobacter sp. RP-1-14 sp. nov., isolated from Arctic soil.</title>
        <authorList>
            <person name="Dahal R.H."/>
        </authorList>
    </citation>
    <scope>NUCLEOTIDE SEQUENCE [LARGE SCALE GENOMIC DNA]</scope>
    <source>
        <strain evidence="1 2">RP-1-14</strain>
    </source>
</reference>
<name>A0A4R0NFF7_9SPHI</name>
<dbReference type="PANTHER" id="PTHR34472">
    <property type="entry name" value="SULFUR CARRIER PROTEIN THIS"/>
    <property type="match status" value="1"/>
</dbReference>
<dbReference type="InterPro" id="IPR016155">
    <property type="entry name" value="Mopterin_synth/thiamin_S_b"/>
</dbReference>
<keyword evidence="2" id="KW-1185">Reference proteome</keyword>
<comment type="caution">
    <text evidence="1">The sequence shown here is derived from an EMBL/GenBank/DDBJ whole genome shotgun (WGS) entry which is preliminary data.</text>
</comment>
<dbReference type="AlphaFoldDB" id="A0A4R0NFF7"/>
<dbReference type="Pfam" id="PF02597">
    <property type="entry name" value="ThiS"/>
    <property type="match status" value="1"/>
</dbReference>
<evidence type="ECO:0000313" key="2">
    <source>
        <dbReference type="Proteomes" id="UP000293347"/>
    </source>
</evidence>
<gene>
    <name evidence="1" type="primary">thiS</name>
    <name evidence="1" type="ORF">EZ437_20010</name>
</gene>
<dbReference type="SUPFAM" id="SSF54285">
    <property type="entry name" value="MoaD/ThiS"/>
    <property type="match status" value="1"/>
</dbReference>
<organism evidence="1 2">
    <name type="scientific">Pedobacter psychroterrae</name>
    <dbReference type="NCBI Taxonomy" id="2530453"/>
    <lineage>
        <taxon>Bacteria</taxon>
        <taxon>Pseudomonadati</taxon>
        <taxon>Bacteroidota</taxon>
        <taxon>Sphingobacteriia</taxon>
        <taxon>Sphingobacteriales</taxon>
        <taxon>Sphingobacteriaceae</taxon>
        <taxon>Pedobacter</taxon>
    </lineage>
</organism>
<dbReference type="Proteomes" id="UP000293347">
    <property type="component" value="Unassembled WGS sequence"/>
</dbReference>
<dbReference type="Gene3D" id="3.10.20.30">
    <property type="match status" value="1"/>
</dbReference>
<dbReference type="NCBIfam" id="TIGR01683">
    <property type="entry name" value="thiS"/>
    <property type="match status" value="1"/>
</dbReference>
<evidence type="ECO:0000313" key="1">
    <source>
        <dbReference type="EMBL" id="TCC97374.1"/>
    </source>
</evidence>
<proteinExistence type="predicted"/>
<dbReference type="InterPro" id="IPR012675">
    <property type="entry name" value="Beta-grasp_dom_sf"/>
</dbReference>
<dbReference type="InterPro" id="IPR003749">
    <property type="entry name" value="ThiS/MoaD-like"/>
</dbReference>
<sequence length="67" mass="7267">MEITVNHQNYHLTAGCSVAEMLSSVLQAEPRNIAVAVNQSIVAKSNWHMHLLMPGDQVILIKATQGG</sequence>